<sequence length="157" mass="18250">MIRGSHAVLEQEINAFIHNEAYGDGVYHVEHSILTHVYPADAPYVLYMGCGGRSTRPSFILGVGNLHTDQGALIISHYYKPRSYIMAFTEAVKELFEGSSTDYIRSLVMHWGQVYKEMIEEYYREASNTQQIDLKTMDIWQNKEEIEAFIRRERKHV</sequence>
<dbReference type="Proteomes" id="UP000295418">
    <property type="component" value="Unassembled WGS sequence"/>
</dbReference>
<protein>
    <submittedName>
        <fullName evidence="1">Uncharacterized protein</fullName>
    </submittedName>
</protein>
<reference evidence="1 2" key="1">
    <citation type="submission" date="2019-03" db="EMBL/GenBank/DDBJ databases">
        <authorList>
            <person name="Kim M.K.M."/>
        </authorList>
    </citation>
    <scope>NUCLEOTIDE SEQUENCE [LARGE SCALE GENOMIC DNA]</scope>
    <source>
        <strain evidence="1 2">18JY21-1</strain>
    </source>
</reference>
<proteinExistence type="predicted"/>
<evidence type="ECO:0000313" key="2">
    <source>
        <dbReference type="Proteomes" id="UP000295418"/>
    </source>
</evidence>
<accession>A0A4R4EG56</accession>
<keyword evidence="2" id="KW-1185">Reference proteome</keyword>
<organism evidence="1 2">
    <name type="scientific">Paenibacillus albiflavus</name>
    <dbReference type="NCBI Taxonomy" id="2545760"/>
    <lineage>
        <taxon>Bacteria</taxon>
        <taxon>Bacillati</taxon>
        <taxon>Bacillota</taxon>
        <taxon>Bacilli</taxon>
        <taxon>Bacillales</taxon>
        <taxon>Paenibacillaceae</taxon>
        <taxon>Paenibacillus</taxon>
    </lineage>
</organism>
<gene>
    <name evidence="1" type="ORF">E0485_11605</name>
</gene>
<dbReference type="EMBL" id="SKFG01000010">
    <property type="protein sequence ID" value="TCZ77105.1"/>
    <property type="molecule type" value="Genomic_DNA"/>
</dbReference>
<comment type="caution">
    <text evidence="1">The sequence shown here is derived from an EMBL/GenBank/DDBJ whole genome shotgun (WGS) entry which is preliminary data.</text>
</comment>
<dbReference type="RefSeq" id="WP_132418205.1">
    <property type="nucleotide sequence ID" value="NZ_SKFG01000010.1"/>
</dbReference>
<evidence type="ECO:0000313" key="1">
    <source>
        <dbReference type="EMBL" id="TCZ77105.1"/>
    </source>
</evidence>
<name>A0A4R4EG56_9BACL</name>
<dbReference type="AlphaFoldDB" id="A0A4R4EG56"/>